<dbReference type="SMART" id="SM00220">
    <property type="entry name" value="S_TKc"/>
    <property type="match status" value="1"/>
</dbReference>
<keyword evidence="3" id="KW-0067">ATP-binding</keyword>
<dbReference type="InterPro" id="IPR050108">
    <property type="entry name" value="CDK"/>
</dbReference>
<accession>X6MF18</accession>
<dbReference type="GO" id="GO:0005634">
    <property type="term" value="C:nucleus"/>
    <property type="evidence" value="ECO:0007669"/>
    <property type="project" value="TreeGrafter"/>
</dbReference>
<feature type="domain" description="Protein kinase" evidence="8">
    <location>
        <begin position="139"/>
        <end position="526"/>
    </location>
</feature>
<proteinExistence type="inferred from homology"/>
<evidence type="ECO:0000259" key="8">
    <source>
        <dbReference type="PROSITE" id="PS50011"/>
    </source>
</evidence>
<evidence type="ECO:0000256" key="5">
    <source>
        <dbReference type="ARBA" id="ARBA00039612"/>
    </source>
</evidence>
<dbReference type="OrthoDB" id="1732493at2759"/>
<reference evidence="9 10" key="1">
    <citation type="journal article" date="2013" name="Curr. Biol.">
        <title>The Genome of the Foraminiferan Reticulomyxa filosa.</title>
        <authorList>
            <person name="Glockner G."/>
            <person name="Hulsmann N."/>
            <person name="Schleicher M."/>
            <person name="Noegel A.A."/>
            <person name="Eichinger L."/>
            <person name="Gallinger C."/>
            <person name="Pawlowski J."/>
            <person name="Sierra R."/>
            <person name="Euteneuer U."/>
            <person name="Pillet L."/>
            <person name="Moustafa A."/>
            <person name="Platzer M."/>
            <person name="Groth M."/>
            <person name="Szafranski K."/>
            <person name="Schliwa M."/>
        </authorList>
    </citation>
    <scope>NUCLEOTIDE SEQUENCE [LARGE SCALE GENOMIC DNA]</scope>
</reference>
<evidence type="ECO:0000256" key="3">
    <source>
        <dbReference type="ARBA" id="ARBA00022840"/>
    </source>
</evidence>
<dbReference type="GO" id="GO:0005524">
    <property type="term" value="F:ATP binding"/>
    <property type="evidence" value="ECO:0007669"/>
    <property type="project" value="UniProtKB-KW"/>
</dbReference>
<keyword evidence="10" id="KW-1185">Reference proteome</keyword>
<comment type="caution">
    <text evidence="9">The sequence shown here is derived from an EMBL/GenBank/DDBJ whole genome shotgun (WGS) entry which is preliminary data.</text>
</comment>
<evidence type="ECO:0000256" key="1">
    <source>
        <dbReference type="ARBA" id="ARBA00006485"/>
    </source>
</evidence>
<evidence type="ECO:0000256" key="6">
    <source>
        <dbReference type="ARBA" id="ARBA00041902"/>
    </source>
</evidence>
<comment type="similarity">
    <text evidence="1">Belongs to the protein kinase superfamily. CMGC Ser/Thr protein kinase family. CDC2/CDKX subfamily.</text>
</comment>
<dbReference type="InterPro" id="IPR000719">
    <property type="entry name" value="Prot_kinase_dom"/>
</dbReference>
<gene>
    <name evidence="9" type="ORF">RFI_24756</name>
</gene>
<dbReference type="InterPro" id="IPR008271">
    <property type="entry name" value="Ser/Thr_kinase_AS"/>
</dbReference>
<evidence type="ECO:0000256" key="4">
    <source>
        <dbReference type="ARBA" id="ARBA00038543"/>
    </source>
</evidence>
<dbReference type="PROSITE" id="PS50011">
    <property type="entry name" value="PROTEIN_KINASE_DOM"/>
    <property type="match status" value="1"/>
</dbReference>
<organism evidence="9 10">
    <name type="scientific">Reticulomyxa filosa</name>
    <dbReference type="NCBI Taxonomy" id="46433"/>
    <lineage>
        <taxon>Eukaryota</taxon>
        <taxon>Sar</taxon>
        <taxon>Rhizaria</taxon>
        <taxon>Retaria</taxon>
        <taxon>Foraminifera</taxon>
        <taxon>Monothalamids</taxon>
        <taxon>Reticulomyxidae</taxon>
        <taxon>Reticulomyxa</taxon>
    </lineage>
</organism>
<dbReference type="Gene3D" id="1.10.510.10">
    <property type="entry name" value="Transferase(Phosphotransferase) domain 1"/>
    <property type="match status" value="1"/>
</dbReference>
<dbReference type="EMBL" id="ASPP01021247">
    <property type="protein sequence ID" value="ETO12618.1"/>
    <property type="molecule type" value="Genomic_DNA"/>
</dbReference>
<dbReference type="Gene3D" id="3.30.200.20">
    <property type="entry name" value="Phosphorylase Kinase, domain 1"/>
    <property type="match status" value="1"/>
</dbReference>
<sequence length="550" mass="63467">MTSKLKCLLRALNWKIIEFSNDDIHTRQGQQLQSTFYSDGGTKLKKLSVAKPGEDVYPHLKQRYWKTFPRKNCKSIAHNESNNTTEGSKGDYVCGRRGLAYFSSFHKLKKTNKSLRNKWINTLLSTKKRSCDNNPQAQYDQYEFLDRGRFAEIFKARSLERQEYVALKKVWINQTESNCNNKASLKHAEREARILTWLTACEQNKSKDNKNKKTDLSINFNIIMLIDQFVIDNYHVLVLELMSTNLCHLMQNLPQDSANMWNEQHWRHICRMLLSGVSAIHNLNIIHRDLKPSNLLFNEHGILKIADFGQSICLDWVKKYAYEIMNNDIALRDISPYENEENSSPNNSKKHKLLDEIIIIGNQMSLHVKNKKNSILTSINNKCNDKDTTSLLLTNEVGTRWYKSPELLYGSHEYNCSMDMWSVGCILGELILKGTPLFPGQTDIDQLCQIFNILGTIDVQTYPQSLFLPDFNKITFQSVQNKSIHFLFSNCNVKPTESMLNIIQLCLQLNPCHRATATQALNCQWISTHVQIDKIQAELSSTISQIAKTK</sequence>
<dbReference type="PANTHER" id="PTHR24056">
    <property type="entry name" value="CELL DIVISION PROTEIN KINASE"/>
    <property type="match status" value="1"/>
</dbReference>
<dbReference type="GO" id="GO:0004674">
    <property type="term" value="F:protein serine/threonine kinase activity"/>
    <property type="evidence" value="ECO:0007669"/>
    <property type="project" value="TreeGrafter"/>
</dbReference>
<dbReference type="Pfam" id="PF00069">
    <property type="entry name" value="Pkinase"/>
    <property type="match status" value="2"/>
</dbReference>
<dbReference type="AlphaFoldDB" id="X6MF18"/>
<dbReference type="SUPFAM" id="SSF56112">
    <property type="entry name" value="Protein kinase-like (PK-like)"/>
    <property type="match status" value="1"/>
</dbReference>
<evidence type="ECO:0000256" key="2">
    <source>
        <dbReference type="ARBA" id="ARBA00022741"/>
    </source>
</evidence>
<dbReference type="InterPro" id="IPR011009">
    <property type="entry name" value="Kinase-like_dom_sf"/>
</dbReference>
<dbReference type="Proteomes" id="UP000023152">
    <property type="component" value="Unassembled WGS sequence"/>
</dbReference>
<evidence type="ECO:0000313" key="10">
    <source>
        <dbReference type="Proteomes" id="UP000023152"/>
    </source>
</evidence>
<name>X6MF18_RETFI</name>
<comment type="subunit">
    <text evidence="4">May form a complex composed of at least the catalytic subunit CRK2 and a cyclin.</text>
</comment>
<dbReference type="PROSITE" id="PS00108">
    <property type="entry name" value="PROTEIN_KINASE_ST"/>
    <property type="match status" value="1"/>
</dbReference>
<evidence type="ECO:0000256" key="7">
    <source>
        <dbReference type="ARBA" id="ARBA00042858"/>
    </source>
</evidence>
<protein>
    <recommendedName>
        <fullName evidence="5">Cyclin-dependent kinase 2 homolog</fullName>
    </recommendedName>
    <alternativeName>
        <fullName evidence="6">Cell division control protein 2 homolog</fullName>
    </alternativeName>
    <alternativeName>
        <fullName evidence="7">cdc2-related kinase 2</fullName>
    </alternativeName>
</protein>
<evidence type="ECO:0000313" key="9">
    <source>
        <dbReference type="EMBL" id="ETO12618.1"/>
    </source>
</evidence>
<keyword evidence="2" id="KW-0547">Nucleotide-binding</keyword>